<evidence type="ECO:0000256" key="5">
    <source>
        <dbReference type="ARBA" id="ARBA00022989"/>
    </source>
</evidence>
<dbReference type="Proteomes" id="UP001144323">
    <property type="component" value="Unassembled WGS sequence"/>
</dbReference>
<feature type="transmembrane region" description="Helical" evidence="7">
    <location>
        <begin position="63"/>
        <end position="85"/>
    </location>
</feature>
<feature type="transmembrane region" description="Helical" evidence="7">
    <location>
        <begin position="6"/>
        <end position="26"/>
    </location>
</feature>
<dbReference type="GO" id="GO:0005886">
    <property type="term" value="C:plasma membrane"/>
    <property type="evidence" value="ECO:0007669"/>
    <property type="project" value="UniProtKB-SubCell"/>
</dbReference>
<comment type="caution">
    <text evidence="9">The sequence shown here is derived from an EMBL/GenBank/DDBJ whole genome shotgun (WGS) entry which is preliminary data.</text>
</comment>
<reference evidence="9" key="1">
    <citation type="journal article" date="2023" name="Int. J. Syst. Evol. Microbiol.">
        <title>Methylocystis iwaonis sp. nov., a type II methane-oxidizing bacterium from surface soil of a rice paddy field in Japan, and emended description of the genus Methylocystis (ex Whittenbury et al. 1970) Bowman et al. 1993.</title>
        <authorList>
            <person name="Kaise H."/>
            <person name="Sawadogo J.B."/>
            <person name="Alam M.S."/>
            <person name="Ueno C."/>
            <person name="Dianou D."/>
            <person name="Shinjo R."/>
            <person name="Asakawa S."/>
        </authorList>
    </citation>
    <scope>NUCLEOTIDE SEQUENCE</scope>
    <source>
        <strain evidence="9">LMG27198</strain>
    </source>
</reference>
<dbReference type="PANTHER" id="PTHR34582:SF6">
    <property type="entry name" value="UPF0702 TRANSMEMBRANE PROTEIN YCAP"/>
    <property type="match status" value="1"/>
</dbReference>
<proteinExistence type="inferred from homology"/>
<dbReference type="InterPro" id="IPR007353">
    <property type="entry name" value="DUF421"/>
</dbReference>
<protein>
    <submittedName>
        <fullName evidence="9">DUF421 domain-containing protein</fullName>
    </submittedName>
</protein>
<organism evidence="9 10">
    <name type="scientific">Methylocystis echinoides</name>
    <dbReference type="NCBI Taxonomy" id="29468"/>
    <lineage>
        <taxon>Bacteria</taxon>
        <taxon>Pseudomonadati</taxon>
        <taxon>Pseudomonadota</taxon>
        <taxon>Alphaproteobacteria</taxon>
        <taxon>Hyphomicrobiales</taxon>
        <taxon>Methylocystaceae</taxon>
        <taxon>Methylocystis</taxon>
    </lineage>
</organism>
<dbReference type="AlphaFoldDB" id="A0A9W6GV05"/>
<keyword evidence="3" id="KW-1003">Cell membrane</keyword>
<sequence>MFTPSISVVELILRAVCVYAFLFALIRFGGKKHVGEMAPFDFVLLLVLSETVQNALIGEDKSLPGGLVSAAALIFVSRVVGYASWRNGVAARFFEGVPVILVRHGKVREDALAREQITRSELMEALRREGCASLSRVRFAILENDGTITVGLNTPRAASAAGKGLEE</sequence>
<dbReference type="RefSeq" id="WP_281803150.1">
    <property type="nucleotide sequence ID" value="NZ_BSEC01000001.1"/>
</dbReference>
<gene>
    <name evidence="9" type="ORF">LMG27198_23670</name>
</gene>
<dbReference type="PANTHER" id="PTHR34582">
    <property type="entry name" value="UPF0702 TRANSMEMBRANE PROTEIN YCAP"/>
    <property type="match status" value="1"/>
</dbReference>
<evidence type="ECO:0000256" key="4">
    <source>
        <dbReference type="ARBA" id="ARBA00022692"/>
    </source>
</evidence>
<evidence type="ECO:0000256" key="7">
    <source>
        <dbReference type="SAM" id="Phobius"/>
    </source>
</evidence>
<name>A0A9W6GV05_9HYPH</name>
<feature type="domain" description="YetF C-terminal" evidence="8">
    <location>
        <begin position="90"/>
        <end position="153"/>
    </location>
</feature>
<evidence type="ECO:0000313" key="9">
    <source>
        <dbReference type="EMBL" id="GLI93375.1"/>
    </source>
</evidence>
<evidence type="ECO:0000256" key="6">
    <source>
        <dbReference type="ARBA" id="ARBA00023136"/>
    </source>
</evidence>
<evidence type="ECO:0000259" key="8">
    <source>
        <dbReference type="Pfam" id="PF04239"/>
    </source>
</evidence>
<keyword evidence="6 7" id="KW-0472">Membrane</keyword>
<dbReference type="InterPro" id="IPR023090">
    <property type="entry name" value="UPF0702_alpha/beta_dom_sf"/>
</dbReference>
<keyword evidence="10" id="KW-1185">Reference proteome</keyword>
<dbReference type="Pfam" id="PF04239">
    <property type="entry name" value="DUF421"/>
    <property type="match status" value="1"/>
</dbReference>
<accession>A0A9W6GV05</accession>
<evidence type="ECO:0000256" key="1">
    <source>
        <dbReference type="ARBA" id="ARBA00004651"/>
    </source>
</evidence>
<comment type="subcellular location">
    <subcellularLocation>
        <location evidence="1">Cell membrane</location>
        <topology evidence="1">Multi-pass membrane protein</topology>
    </subcellularLocation>
</comment>
<dbReference type="Gene3D" id="3.30.240.20">
    <property type="entry name" value="bsu07140 like domains"/>
    <property type="match status" value="1"/>
</dbReference>
<keyword evidence="4 7" id="KW-0812">Transmembrane</keyword>
<comment type="similarity">
    <text evidence="2">Belongs to the UPF0702 family.</text>
</comment>
<keyword evidence="5 7" id="KW-1133">Transmembrane helix</keyword>
<dbReference type="EMBL" id="BSEC01000001">
    <property type="protein sequence ID" value="GLI93375.1"/>
    <property type="molecule type" value="Genomic_DNA"/>
</dbReference>
<evidence type="ECO:0000313" key="10">
    <source>
        <dbReference type="Proteomes" id="UP001144323"/>
    </source>
</evidence>
<evidence type="ECO:0000256" key="3">
    <source>
        <dbReference type="ARBA" id="ARBA00022475"/>
    </source>
</evidence>
<evidence type="ECO:0000256" key="2">
    <source>
        <dbReference type="ARBA" id="ARBA00006448"/>
    </source>
</evidence>